<feature type="compositionally biased region" description="Basic residues" evidence="1">
    <location>
        <begin position="25"/>
        <end position="42"/>
    </location>
</feature>
<feature type="non-terminal residue" evidence="2">
    <location>
        <position position="1"/>
    </location>
</feature>
<accession>A0AAD7HBJ9</accession>
<protein>
    <submittedName>
        <fullName evidence="2">Uncharacterized protein</fullName>
    </submittedName>
</protein>
<evidence type="ECO:0000313" key="2">
    <source>
        <dbReference type="EMBL" id="KAJ7716123.1"/>
    </source>
</evidence>
<dbReference type="EMBL" id="JARKIB010000296">
    <property type="protein sequence ID" value="KAJ7716123.1"/>
    <property type="molecule type" value="Genomic_DNA"/>
</dbReference>
<gene>
    <name evidence="2" type="ORF">B0H16DRAFT_1898476</name>
</gene>
<organism evidence="2 3">
    <name type="scientific">Mycena metata</name>
    <dbReference type="NCBI Taxonomy" id="1033252"/>
    <lineage>
        <taxon>Eukaryota</taxon>
        <taxon>Fungi</taxon>
        <taxon>Dikarya</taxon>
        <taxon>Basidiomycota</taxon>
        <taxon>Agaricomycotina</taxon>
        <taxon>Agaricomycetes</taxon>
        <taxon>Agaricomycetidae</taxon>
        <taxon>Agaricales</taxon>
        <taxon>Marasmiineae</taxon>
        <taxon>Mycenaceae</taxon>
        <taxon>Mycena</taxon>
    </lineage>
</organism>
<evidence type="ECO:0000256" key="1">
    <source>
        <dbReference type="SAM" id="MobiDB-lite"/>
    </source>
</evidence>
<evidence type="ECO:0000313" key="3">
    <source>
        <dbReference type="Proteomes" id="UP001215598"/>
    </source>
</evidence>
<feature type="region of interest" description="Disordered" evidence="1">
    <location>
        <begin position="9"/>
        <end position="80"/>
    </location>
</feature>
<feature type="compositionally biased region" description="Low complexity" evidence="1">
    <location>
        <begin position="9"/>
        <end position="24"/>
    </location>
</feature>
<feature type="compositionally biased region" description="Basic residues" evidence="1">
    <location>
        <begin position="50"/>
        <end position="64"/>
    </location>
</feature>
<dbReference type="AlphaFoldDB" id="A0AAD7HBJ9"/>
<sequence length="113" mass="12542">CRCSANVNVNASATATNNCGNKSATRARSHPTRRTRRSRCRAGRPSPPRVAHRRFLRNRNRNQRRSSSTNADPEWVELGSGGVQTAPRAFQRQFHTSFVPVRLSGVGARVRGC</sequence>
<comment type="caution">
    <text evidence="2">The sequence shown here is derived from an EMBL/GenBank/DDBJ whole genome shotgun (WGS) entry which is preliminary data.</text>
</comment>
<dbReference type="Proteomes" id="UP001215598">
    <property type="component" value="Unassembled WGS sequence"/>
</dbReference>
<reference evidence="2" key="1">
    <citation type="submission" date="2023-03" db="EMBL/GenBank/DDBJ databases">
        <title>Massive genome expansion in bonnet fungi (Mycena s.s.) driven by repeated elements and novel gene families across ecological guilds.</title>
        <authorList>
            <consortium name="Lawrence Berkeley National Laboratory"/>
            <person name="Harder C.B."/>
            <person name="Miyauchi S."/>
            <person name="Viragh M."/>
            <person name="Kuo A."/>
            <person name="Thoen E."/>
            <person name="Andreopoulos B."/>
            <person name="Lu D."/>
            <person name="Skrede I."/>
            <person name="Drula E."/>
            <person name="Henrissat B."/>
            <person name="Morin E."/>
            <person name="Kohler A."/>
            <person name="Barry K."/>
            <person name="LaButti K."/>
            <person name="Morin E."/>
            <person name="Salamov A."/>
            <person name="Lipzen A."/>
            <person name="Mereny Z."/>
            <person name="Hegedus B."/>
            <person name="Baldrian P."/>
            <person name="Stursova M."/>
            <person name="Weitz H."/>
            <person name="Taylor A."/>
            <person name="Grigoriev I.V."/>
            <person name="Nagy L.G."/>
            <person name="Martin F."/>
            <person name="Kauserud H."/>
        </authorList>
    </citation>
    <scope>NUCLEOTIDE SEQUENCE</scope>
    <source>
        <strain evidence="2">CBHHK182m</strain>
    </source>
</reference>
<keyword evidence="3" id="KW-1185">Reference proteome</keyword>
<proteinExistence type="predicted"/>
<name>A0AAD7HBJ9_9AGAR</name>